<evidence type="ECO:0000259" key="1">
    <source>
        <dbReference type="PROSITE" id="PS50995"/>
    </source>
</evidence>
<gene>
    <name evidence="2" type="ORF">EAH86_12705</name>
</gene>
<dbReference type="Gene3D" id="1.10.10.10">
    <property type="entry name" value="Winged helix-like DNA-binding domain superfamily/Winged helix DNA-binding domain"/>
    <property type="match status" value="1"/>
</dbReference>
<comment type="caution">
    <text evidence="2">The sequence shown here is derived from an EMBL/GenBank/DDBJ whole genome shotgun (WGS) entry which is preliminary data.</text>
</comment>
<accession>A0A502CT73</accession>
<dbReference type="InterPro" id="IPR036390">
    <property type="entry name" value="WH_DNA-bd_sf"/>
</dbReference>
<reference evidence="2 3" key="1">
    <citation type="journal article" date="2019" name="Environ. Microbiol.">
        <title>Species interactions and distinct microbial communities in high Arctic permafrost affected cryosols are associated with the CH4 and CO2 gas fluxes.</title>
        <authorList>
            <person name="Altshuler I."/>
            <person name="Hamel J."/>
            <person name="Turney S."/>
            <person name="Magnuson E."/>
            <person name="Levesque R."/>
            <person name="Greer C."/>
            <person name="Whyte L.G."/>
        </authorList>
    </citation>
    <scope>NUCLEOTIDE SEQUENCE [LARGE SCALE GENOMIC DNA]</scope>
    <source>
        <strain evidence="2 3">S9.3A</strain>
    </source>
</reference>
<dbReference type="RefSeq" id="WP_140741277.1">
    <property type="nucleotide sequence ID" value="NZ_RCZM01000004.1"/>
</dbReference>
<dbReference type="InterPro" id="IPR039422">
    <property type="entry name" value="MarR/SlyA-like"/>
</dbReference>
<name>A0A502CT73_9MICO</name>
<dbReference type="PROSITE" id="PS50995">
    <property type="entry name" value="HTH_MARR_2"/>
    <property type="match status" value="1"/>
</dbReference>
<dbReference type="Proteomes" id="UP000317722">
    <property type="component" value="Unassembled WGS sequence"/>
</dbReference>
<evidence type="ECO:0000313" key="3">
    <source>
        <dbReference type="Proteomes" id="UP000317722"/>
    </source>
</evidence>
<keyword evidence="3" id="KW-1185">Reference proteome</keyword>
<dbReference type="SUPFAM" id="SSF46785">
    <property type="entry name" value="Winged helix' DNA-binding domain"/>
    <property type="match status" value="1"/>
</dbReference>
<dbReference type="SMART" id="SM00347">
    <property type="entry name" value="HTH_MARR"/>
    <property type="match status" value="1"/>
</dbReference>
<evidence type="ECO:0000313" key="2">
    <source>
        <dbReference type="EMBL" id="TPG16088.1"/>
    </source>
</evidence>
<dbReference type="Pfam" id="PF12802">
    <property type="entry name" value="MarR_2"/>
    <property type="match status" value="1"/>
</dbReference>
<proteinExistence type="predicted"/>
<organism evidence="2 3">
    <name type="scientific">Pedococcus bigeumensis</name>
    <dbReference type="NCBI Taxonomy" id="433644"/>
    <lineage>
        <taxon>Bacteria</taxon>
        <taxon>Bacillati</taxon>
        <taxon>Actinomycetota</taxon>
        <taxon>Actinomycetes</taxon>
        <taxon>Micrococcales</taxon>
        <taxon>Intrasporangiaceae</taxon>
        <taxon>Pedococcus</taxon>
    </lineage>
</organism>
<protein>
    <submittedName>
        <fullName evidence="2">MarR family transcriptional regulator</fullName>
    </submittedName>
</protein>
<dbReference type="PANTHER" id="PTHR33164">
    <property type="entry name" value="TRANSCRIPTIONAL REGULATOR, MARR FAMILY"/>
    <property type="match status" value="1"/>
</dbReference>
<dbReference type="GO" id="GO:0003700">
    <property type="term" value="F:DNA-binding transcription factor activity"/>
    <property type="evidence" value="ECO:0007669"/>
    <property type="project" value="InterPro"/>
</dbReference>
<dbReference type="InterPro" id="IPR000835">
    <property type="entry name" value="HTH_MarR-typ"/>
</dbReference>
<dbReference type="PANTHER" id="PTHR33164:SF99">
    <property type="entry name" value="MARR FAMILY REGULATORY PROTEIN"/>
    <property type="match status" value="1"/>
</dbReference>
<dbReference type="InterPro" id="IPR036388">
    <property type="entry name" value="WH-like_DNA-bd_sf"/>
</dbReference>
<dbReference type="EMBL" id="RCZM01000004">
    <property type="protein sequence ID" value="TPG16088.1"/>
    <property type="molecule type" value="Genomic_DNA"/>
</dbReference>
<dbReference type="AlphaFoldDB" id="A0A502CT73"/>
<dbReference type="OrthoDB" id="9815567at2"/>
<feature type="domain" description="HTH marR-type" evidence="1">
    <location>
        <begin position="1"/>
        <end position="145"/>
    </location>
</feature>
<dbReference type="GO" id="GO:0006950">
    <property type="term" value="P:response to stress"/>
    <property type="evidence" value="ECO:0007669"/>
    <property type="project" value="TreeGrafter"/>
</dbReference>
<sequence length="165" mass="17597">MPARALARGPLLLVYALSRQSGQLLTTCFEDAPLTPDHFAVYSALRLVAPATPSSLASTLGMRQSTLSGYLRRMEQRRHVVRRPHPHDGRSALIALTTSGIAVTEACFPHFQEAINPLLDRLGDDGPDILAAMERLSAAMDEVIAAVGRERAVGDAAIGDAAVGE</sequence>